<organism evidence="7 8">
    <name type="scientific">Lutispora saccharofermentans</name>
    <dbReference type="NCBI Taxonomy" id="3024236"/>
    <lineage>
        <taxon>Bacteria</taxon>
        <taxon>Bacillati</taxon>
        <taxon>Bacillota</taxon>
        <taxon>Clostridia</taxon>
        <taxon>Lutisporales</taxon>
        <taxon>Lutisporaceae</taxon>
        <taxon>Lutispora</taxon>
    </lineage>
</organism>
<evidence type="ECO:0000313" key="8">
    <source>
        <dbReference type="Proteomes" id="UP001651880"/>
    </source>
</evidence>
<name>A0ABT1NDZ5_9FIRM</name>
<dbReference type="PANTHER" id="PTHR43652">
    <property type="entry name" value="BASIC AMINO ACID ANTIPORTER YFCC-RELATED"/>
    <property type="match status" value="1"/>
</dbReference>
<dbReference type="InterPro" id="IPR051679">
    <property type="entry name" value="DASS-Related_Transporters"/>
</dbReference>
<keyword evidence="8" id="KW-1185">Reference proteome</keyword>
<evidence type="ECO:0000256" key="6">
    <source>
        <dbReference type="SAM" id="Phobius"/>
    </source>
</evidence>
<reference evidence="7 8" key="1">
    <citation type="submission" date="2021-10" db="EMBL/GenBank/DDBJ databases">
        <title>Lutispora strain m25 sp. nov., a thermophilic, non-spore-forming bacterium isolated from a lab-scale methanogenic bioreactor digesting anaerobic sludge.</title>
        <authorList>
            <person name="El Houari A."/>
            <person name="Mcdonald J."/>
        </authorList>
    </citation>
    <scope>NUCLEOTIDE SEQUENCE [LARGE SCALE GENOMIC DNA]</scope>
    <source>
        <strain evidence="8">m25</strain>
    </source>
</reference>
<evidence type="ECO:0000256" key="3">
    <source>
        <dbReference type="ARBA" id="ARBA00022692"/>
    </source>
</evidence>
<comment type="subcellular location">
    <subcellularLocation>
        <location evidence="1">Cell membrane</location>
        <topology evidence="1">Multi-pass membrane protein</topology>
    </subcellularLocation>
</comment>
<gene>
    <name evidence="7" type="ORF">LJD61_07855</name>
</gene>
<proteinExistence type="predicted"/>
<comment type="caution">
    <text evidence="7">The sequence shown here is derived from an EMBL/GenBank/DDBJ whole genome shotgun (WGS) entry which is preliminary data.</text>
</comment>
<feature type="transmembrane region" description="Helical" evidence="6">
    <location>
        <begin position="202"/>
        <end position="223"/>
    </location>
</feature>
<dbReference type="InterPro" id="IPR018385">
    <property type="entry name" value="C4_dicarb_anaerob_car-like"/>
</dbReference>
<keyword evidence="4 6" id="KW-1133">Transmembrane helix</keyword>
<accession>A0ABT1NDZ5</accession>
<feature type="transmembrane region" description="Helical" evidence="6">
    <location>
        <begin position="312"/>
        <end position="334"/>
    </location>
</feature>
<feature type="transmembrane region" description="Helical" evidence="6">
    <location>
        <begin position="440"/>
        <end position="459"/>
    </location>
</feature>
<protein>
    <submittedName>
        <fullName evidence="7">AbgT family transporter</fullName>
    </submittedName>
</protein>
<evidence type="ECO:0000256" key="5">
    <source>
        <dbReference type="ARBA" id="ARBA00023136"/>
    </source>
</evidence>
<dbReference type="RefSeq" id="WP_255226986.1">
    <property type="nucleotide sequence ID" value="NZ_JAJEKE010000005.1"/>
</dbReference>
<evidence type="ECO:0000313" key="7">
    <source>
        <dbReference type="EMBL" id="MCQ1529468.1"/>
    </source>
</evidence>
<keyword evidence="5 6" id="KW-0472">Membrane</keyword>
<feature type="transmembrane region" description="Helical" evidence="6">
    <location>
        <begin position="121"/>
        <end position="141"/>
    </location>
</feature>
<feature type="transmembrane region" description="Helical" evidence="6">
    <location>
        <begin position="278"/>
        <end position="300"/>
    </location>
</feature>
<evidence type="ECO:0000256" key="2">
    <source>
        <dbReference type="ARBA" id="ARBA00022475"/>
    </source>
</evidence>
<evidence type="ECO:0000256" key="1">
    <source>
        <dbReference type="ARBA" id="ARBA00004651"/>
    </source>
</evidence>
<keyword evidence="3 6" id="KW-0812">Transmembrane</keyword>
<feature type="transmembrane region" description="Helical" evidence="6">
    <location>
        <begin position="414"/>
        <end position="433"/>
    </location>
</feature>
<feature type="transmembrane region" description="Helical" evidence="6">
    <location>
        <begin position="380"/>
        <end position="402"/>
    </location>
</feature>
<feature type="transmembrane region" description="Helical" evidence="6">
    <location>
        <begin position="12"/>
        <end position="32"/>
    </location>
</feature>
<keyword evidence="2" id="KW-1003">Cell membrane</keyword>
<sequence length="463" mass="50228">MNERNISKKTFASAILILVVLILLSGLLTWIIPTGSYERAIVDGEQVIVPGSFKFTDQERLPVYKWAAAPVSVLWTSDGVLIIAIIIFLLVIGGAIHVLNEARILSTIITSVVKRFKDKKYVLMGLIVFIFMCLGAFIGIFEEIVPLVPLMIALAIELKWDVLTGLGMSLVACGFGFSAAVTNPFTIGIAQEISGVPMFSGAGYRLLIFFITYIVLMAFLMLYTKRIKPEAQSTVDSGVRAEGAPIDNRKGVIWFAVVTCFMVCLVLLSPVVPAISAYNLPIIALLFIISGVGGGLLSGLSLREVGQKFFKGALFMSPGIVLILLASGVKHIIATGGIMDSILYYASGWIASSTKINAVLGIYFLVLVLNFFIGSGSAKAFIVMPIIAPLLDMIGISRQLGILAFQFGDGFSNIMYPTNAVLLISLGLASVSYPKWFKWIFKIQLVMVILSIGLLWLGLKLNY</sequence>
<feature type="transmembrane region" description="Helical" evidence="6">
    <location>
        <begin position="252"/>
        <end position="272"/>
    </location>
</feature>
<dbReference type="PANTHER" id="PTHR43652:SF2">
    <property type="entry name" value="BASIC AMINO ACID ANTIPORTER YFCC-RELATED"/>
    <property type="match status" value="1"/>
</dbReference>
<dbReference type="EMBL" id="JAJEKE010000005">
    <property type="protein sequence ID" value="MCQ1529468.1"/>
    <property type="molecule type" value="Genomic_DNA"/>
</dbReference>
<evidence type="ECO:0000256" key="4">
    <source>
        <dbReference type="ARBA" id="ARBA00022989"/>
    </source>
</evidence>
<dbReference type="Pfam" id="PF03606">
    <property type="entry name" value="DcuC"/>
    <property type="match status" value="1"/>
</dbReference>
<dbReference type="Proteomes" id="UP001651880">
    <property type="component" value="Unassembled WGS sequence"/>
</dbReference>
<feature type="transmembrane region" description="Helical" evidence="6">
    <location>
        <begin position="80"/>
        <end position="100"/>
    </location>
</feature>
<feature type="transmembrane region" description="Helical" evidence="6">
    <location>
        <begin position="354"/>
        <end position="373"/>
    </location>
</feature>